<keyword evidence="3" id="KW-1185">Reference proteome</keyword>
<protein>
    <recommendedName>
        <fullName evidence="1">Nucleotidyltransferase-like domain-containing protein</fullName>
    </recommendedName>
</protein>
<sequence length="335" mass="37580">MRTRVDPFSDEQARTLVNLRQRYEVWMEAERALAALPYDLRRKEIGGRAYLYEIADRSGNGRSLGPWSPNLEKQFDDYRTTKAALKQQRDDSRISLAESCQLYRALRLPLLASEAGAILRETDRRALLGSHLTVVGTNALPAYQIEAGGFIRAVPDETFDFDLTWSASAADEAAKPVWDMLKAVDSTFTVNTERPFQARNSKAYEVEILAAPSRVDTMGRTDRPMPVALPEQEWLLLGQPVDHVVVGRDGAPARIVAPDPRWFALQKLWMSGQAKRNPLKRPKDRAQGIALLDTVDLTMPQYPLGEAFAAELPPELAPLFDEWAAGRPERPAPAW</sequence>
<dbReference type="EMBL" id="SACN01000001">
    <property type="protein sequence ID" value="RVT94071.1"/>
    <property type="molecule type" value="Genomic_DNA"/>
</dbReference>
<dbReference type="AlphaFoldDB" id="A0A437M8M2"/>
<evidence type="ECO:0000259" key="1">
    <source>
        <dbReference type="Pfam" id="PF12281"/>
    </source>
</evidence>
<proteinExistence type="predicted"/>
<reference evidence="2 3" key="1">
    <citation type="submission" date="2019-01" db="EMBL/GenBank/DDBJ databases">
        <authorList>
            <person name="Chen W.-M."/>
        </authorList>
    </citation>
    <scope>NUCLEOTIDE SEQUENCE [LARGE SCALE GENOMIC DNA]</scope>
    <source>
        <strain evidence="2 3">CCP-7</strain>
    </source>
</reference>
<feature type="domain" description="Nucleotidyltransferase-like" evidence="1">
    <location>
        <begin position="114"/>
        <end position="309"/>
    </location>
</feature>
<accession>A0A437M8M2</accession>
<gene>
    <name evidence="2" type="ORF">EOD43_09515</name>
</gene>
<evidence type="ECO:0000313" key="3">
    <source>
        <dbReference type="Proteomes" id="UP000282971"/>
    </source>
</evidence>
<evidence type="ECO:0000313" key="2">
    <source>
        <dbReference type="EMBL" id="RVT94071.1"/>
    </source>
</evidence>
<organism evidence="2 3">
    <name type="scientific">Sphingomonas crocodyli</name>
    <dbReference type="NCBI Taxonomy" id="1979270"/>
    <lineage>
        <taxon>Bacteria</taxon>
        <taxon>Pseudomonadati</taxon>
        <taxon>Pseudomonadota</taxon>
        <taxon>Alphaproteobacteria</taxon>
        <taxon>Sphingomonadales</taxon>
        <taxon>Sphingomonadaceae</taxon>
        <taxon>Sphingomonas</taxon>
    </lineage>
</organism>
<dbReference type="RefSeq" id="WP_127743242.1">
    <property type="nucleotide sequence ID" value="NZ_SACN01000001.1"/>
</dbReference>
<comment type="caution">
    <text evidence="2">The sequence shown here is derived from an EMBL/GenBank/DDBJ whole genome shotgun (WGS) entry which is preliminary data.</text>
</comment>
<dbReference type="Proteomes" id="UP000282971">
    <property type="component" value="Unassembled WGS sequence"/>
</dbReference>
<name>A0A437M8M2_9SPHN</name>
<dbReference type="Pfam" id="PF12281">
    <property type="entry name" value="NTP_transf_8"/>
    <property type="match status" value="1"/>
</dbReference>
<dbReference type="OrthoDB" id="8250574at2"/>
<dbReference type="InterPro" id="IPR058575">
    <property type="entry name" value="NTP_transf_8_dom"/>
</dbReference>